<keyword evidence="6 8" id="KW-1133">Transmembrane helix</keyword>
<keyword evidence="3" id="KW-0813">Transport</keyword>
<dbReference type="Pfam" id="PF01554">
    <property type="entry name" value="MatE"/>
    <property type="match status" value="2"/>
</dbReference>
<reference evidence="9" key="2">
    <citation type="submission" date="2020-09" db="EMBL/GenBank/DDBJ databases">
        <authorList>
            <person name="Sun Q."/>
            <person name="Zhou Y."/>
        </authorList>
    </citation>
    <scope>NUCLEOTIDE SEQUENCE</scope>
    <source>
        <strain evidence="9">CGMCC 1.12754</strain>
    </source>
</reference>
<feature type="transmembrane region" description="Helical" evidence="8">
    <location>
        <begin position="163"/>
        <end position="185"/>
    </location>
</feature>
<dbReference type="InterPro" id="IPR047135">
    <property type="entry name" value="YsiQ"/>
</dbReference>
<feature type="transmembrane region" description="Helical" evidence="8">
    <location>
        <begin position="94"/>
        <end position="114"/>
    </location>
</feature>
<proteinExistence type="inferred from homology"/>
<feature type="transmembrane region" description="Helical" evidence="8">
    <location>
        <begin position="281"/>
        <end position="301"/>
    </location>
</feature>
<dbReference type="PIRSF" id="PIRSF006603">
    <property type="entry name" value="DinF"/>
    <property type="match status" value="1"/>
</dbReference>
<evidence type="ECO:0000256" key="3">
    <source>
        <dbReference type="ARBA" id="ARBA00022448"/>
    </source>
</evidence>
<keyword evidence="5 8" id="KW-0812">Transmembrane</keyword>
<sequence length="451" mass="49826">MKENKTKNLTLFALTWPIFIEIMLHMLMGNADTLMLSQYSDKAVAAVGVSNQILSVVIVMFGFVAQGAAILVAQNLGAEQQKKAGEISVLSISLNLWFSLLLSILLFSCARWILQLMDLPANIMDEAIIYMQIVGGLIFVQALIMTAGAILRSYGHTKDTMAVTIGMNILNVIGNYFVIFGPFGFPVFGVAGVAFSTAISRFIGFLVLIFLLIKRSQGELDFKNFFRYQKSHVKGLLQIGIPSAGEQLSYNASQMVITYFVAQLGTIAITTKVYAQNIMMFIFLFAVAIGQGTQILIGHMIGSGKINDAYERGIKSLQISIFISLFMASIVYVCAKPLFGIFTDDSTIIETGSFLLLLTVILEPGRAFNLVVINSLRAAGDVRFPVYIGIASMWGISVVFAWFFGIYLNLGLTGIWIAFIADEWLRGILMLRRWKGRQWVSMSFVRNKSSS</sequence>
<keyword evidence="10" id="KW-1185">Reference proteome</keyword>
<dbReference type="RefSeq" id="WP_188454714.1">
    <property type="nucleotide sequence ID" value="NZ_BMFR01000004.1"/>
</dbReference>
<feature type="transmembrane region" description="Helical" evidence="8">
    <location>
        <begin position="9"/>
        <end position="29"/>
    </location>
</feature>
<accession>A0A917H9B7</accession>
<keyword evidence="4" id="KW-1003">Cell membrane</keyword>
<keyword evidence="7 8" id="KW-0472">Membrane</keyword>
<evidence type="ECO:0000256" key="5">
    <source>
        <dbReference type="ARBA" id="ARBA00022692"/>
    </source>
</evidence>
<evidence type="ECO:0000256" key="6">
    <source>
        <dbReference type="ARBA" id="ARBA00022989"/>
    </source>
</evidence>
<evidence type="ECO:0000256" key="8">
    <source>
        <dbReference type="SAM" id="Phobius"/>
    </source>
</evidence>
<dbReference type="InterPro" id="IPR048279">
    <property type="entry name" value="MdtK-like"/>
</dbReference>
<dbReference type="AlphaFoldDB" id="A0A917H9B7"/>
<dbReference type="PANTHER" id="PTHR42925">
    <property type="entry name" value="MULTIDRUG AND TOXIN EFFLUX PROTEIN MATE FAMILY"/>
    <property type="match status" value="1"/>
</dbReference>
<protein>
    <submittedName>
        <fullName evidence="9">Transporter YisQ</fullName>
    </submittedName>
</protein>
<evidence type="ECO:0000256" key="7">
    <source>
        <dbReference type="ARBA" id="ARBA00023136"/>
    </source>
</evidence>
<evidence type="ECO:0000313" key="9">
    <source>
        <dbReference type="EMBL" id="GGG71382.1"/>
    </source>
</evidence>
<name>A0A917H9B7_9BACI</name>
<evidence type="ECO:0000256" key="1">
    <source>
        <dbReference type="ARBA" id="ARBA00004651"/>
    </source>
</evidence>
<dbReference type="NCBIfam" id="TIGR00797">
    <property type="entry name" value="matE"/>
    <property type="match status" value="1"/>
</dbReference>
<reference evidence="9" key="1">
    <citation type="journal article" date="2014" name="Int. J. Syst. Evol. Microbiol.">
        <title>Complete genome sequence of Corynebacterium casei LMG S-19264T (=DSM 44701T), isolated from a smear-ripened cheese.</title>
        <authorList>
            <consortium name="US DOE Joint Genome Institute (JGI-PGF)"/>
            <person name="Walter F."/>
            <person name="Albersmeier A."/>
            <person name="Kalinowski J."/>
            <person name="Ruckert C."/>
        </authorList>
    </citation>
    <scope>NUCLEOTIDE SEQUENCE</scope>
    <source>
        <strain evidence="9">CGMCC 1.12754</strain>
    </source>
</reference>
<comment type="similarity">
    <text evidence="2">Belongs to the multi antimicrobial extrusion (MATE) (TC 2.A.66.1) family.</text>
</comment>
<evidence type="ECO:0000313" key="10">
    <source>
        <dbReference type="Proteomes" id="UP000622860"/>
    </source>
</evidence>
<feature type="transmembrane region" description="Helical" evidence="8">
    <location>
        <begin position="49"/>
        <end position="73"/>
    </location>
</feature>
<dbReference type="CDD" id="cd13134">
    <property type="entry name" value="MATE_like_8"/>
    <property type="match status" value="1"/>
</dbReference>
<dbReference type="InterPro" id="IPR002528">
    <property type="entry name" value="MATE_fam"/>
</dbReference>
<evidence type="ECO:0000256" key="4">
    <source>
        <dbReference type="ARBA" id="ARBA00022475"/>
    </source>
</evidence>
<feature type="transmembrane region" description="Helical" evidence="8">
    <location>
        <begin position="321"/>
        <end position="342"/>
    </location>
</feature>
<dbReference type="PANTHER" id="PTHR42925:SF1">
    <property type="entry name" value="VIRULENCE FACTOR MVIN"/>
    <property type="match status" value="1"/>
</dbReference>
<dbReference type="EMBL" id="BMFR01000004">
    <property type="protein sequence ID" value="GGG71382.1"/>
    <property type="molecule type" value="Genomic_DNA"/>
</dbReference>
<gene>
    <name evidence="9" type="primary">yisQ</name>
    <name evidence="9" type="ORF">GCM10011398_14560</name>
</gene>
<feature type="transmembrane region" description="Helical" evidence="8">
    <location>
        <begin position="129"/>
        <end position="151"/>
    </location>
</feature>
<evidence type="ECO:0000256" key="2">
    <source>
        <dbReference type="ARBA" id="ARBA00010199"/>
    </source>
</evidence>
<feature type="transmembrane region" description="Helical" evidence="8">
    <location>
        <begin position="191"/>
        <end position="213"/>
    </location>
</feature>
<comment type="subcellular location">
    <subcellularLocation>
        <location evidence="1">Cell membrane</location>
        <topology evidence="1">Multi-pass membrane protein</topology>
    </subcellularLocation>
</comment>
<comment type="caution">
    <text evidence="9">The sequence shown here is derived from an EMBL/GenBank/DDBJ whole genome shotgun (WGS) entry which is preliminary data.</text>
</comment>
<organism evidence="9 10">
    <name type="scientific">Virgibacillus oceani</name>
    <dbReference type="NCBI Taxonomy" id="1479511"/>
    <lineage>
        <taxon>Bacteria</taxon>
        <taxon>Bacillati</taxon>
        <taxon>Bacillota</taxon>
        <taxon>Bacilli</taxon>
        <taxon>Bacillales</taxon>
        <taxon>Bacillaceae</taxon>
        <taxon>Virgibacillus</taxon>
    </lineage>
</organism>
<dbReference type="GO" id="GO:0042910">
    <property type="term" value="F:xenobiotic transmembrane transporter activity"/>
    <property type="evidence" value="ECO:0007669"/>
    <property type="project" value="InterPro"/>
</dbReference>
<dbReference type="GO" id="GO:0015297">
    <property type="term" value="F:antiporter activity"/>
    <property type="evidence" value="ECO:0007669"/>
    <property type="project" value="InterPro"/>
</dbReference>
<dbReference type="GO" id="GO:0005886">
    <property type="term" value="C:plasma membrane"/>
    <property type="evidence" value="ECO:0007669"/>
    <property type="project" value="UniProtKB-SubCell"/>
</dbReference>
<dbReference type="Proteomes" id="UP000622860">
    <property type="component" value="Unassembled WGS sequence"/>
</dbReference>